<dbReference type="Proteomes" id="UP000192582">
    <property type="component" value="Unassembled WGS sequence"/>
</dbReference>
<organism evidence="2 3">
    <name type="scientific">Deinococcus hopiensis KR-140</name>
    <dbReference type="NCBI Taxonomy" id="695939"/>
    <lineage>
        <taxon>Bacteria</taxon>
        <taxon>Thermotogati</taxon>
        <taxon>Deinococcota</taxon>
        <taxon>Deinococci</taxon>
        <taxon>Deinococcales</taxon>
        <taxon>Deinococcaceae</taxon>
        <taxon>Deinococcus</taxon>
    </lineage>
</organism>
<proteinExistence type="predicted"/>
<reference evidence="2 3" key="1">
    <citation type="submission" date="2017-04" db="EMBL/GenBank/DDBJ databases">
        <authorList>
            <person name="Afonso C.L."/>
            <person name="Miller P.J."/>
            <person name="Scott M.A."/>
            <person name="Spackman E."/>
            <person name="Goraichik I."/>
            <person name="Dimitrov K.M."/>
            <person name="Suarez D.L."/>
            <person name="Swayne D.E."/>
        </authorList>
    </citation>
    <scope>NUCLEOTIDE SEQUENCE [LARGE SCALE GENOMIC DNA]</scope>
    <source>
        <strain evidence="2 3">KR-140</strain>
    </source>
</reference>
<gene>
    <name evidence="2" type="ORF">SAMN00790413_04390</name>
</gene>
<evidence type="ECO:0000256" key="1">
    <source>
        <dbReference type="SAM" id="MobiDB-lite"/>
    </source>
</evidence>
<dbReference type="AlphaFoldDB" id="A0A1W1UQJ0"/>
<feature type="compositionally biased region" description="Basic residues" evidence="1">
    <location>
        <begin position="239"/>
        <end position="248"/>
    </location>
</feature>
<protein>
    <submittedName>
        <fullName evidence="2">Uncharacterized protein</fullName>
    </submittedName>
</protein>
<feature type="region of interest" description="Disordered" evidence="1">
    <location>
        <begin position="224"/>
        <end position="251"/>
    </location>
</feature>
<sequence length="312" mass="33395">MPSVYGRPVLPSLYRIAELAPDPVRIVAPGPTLGGTSRYTGVHAKPARCCSGAANPSGRQGSAAAPLAGRRARRHCPCLRTVSRARCLACCEVQGYSGRRQAAWGLHRIWRGFTRRGTAGRFSLGGALRSGVPGGAGRSGVMPTSVVWQAVKPGARTAEAAIPLQSGEDAANGLCGRIEVAVLDVLYQVAYQNGVRELSILQFFDKGKNFRRVFLVKRVHNAGHSTQERRSKNSSSRRLGARASRRRVGSLTTPSPLSFLDAVHALGDVFGDHCAQSTVKSAACSMEMPGLDFFTVFCTYGLLRVLAFQGTR</sequence>
<evidence type="ECO:0000313" key="2">
    <source>
        <dbReference type="EMBL" id="SMB83367.1"/>
    </source>
</evidence>
<dbReference type="EMBL" id="FWWU01000006">
    <property type="protein sequence ID" value="SMB83367.1"/>
    <property type="molecule type" value="Genomic_DNA"/>
</dbReference>
<evidence type="ECO:0000313" key="3">
    <source>
        <dbReference type="Proteomes" id="UP000192582"/>
    </source>
</evidence>
<accession>A0A1W1UQJ0</accession>
<keyword evidence="3" id="KW-1185">Reference proteome</keyword>
<name>A0A1W1UQJ0_9DEIO</name>